<dbReference type="Proteomes" id="UP000830395">
    <property type="component" value="Chromosome 29"/>
</dbReference>
<evidence type="ECO:0000313" key="2">
    <source>
        <dbReference type="Proteomes" id="UP000830395"/>
    </source>
</evidence>
<protein>
    <submittedName>
        <fullName evidence="1">Uncharacterized protein</fullName>
    </submittedName>
</protein>
<name>A0ACC5ZMK8_9TELE</name>
<accession>A0ACC5ZMK8</accession>
<evidence type="ECO:0000313" key="1">
    <source>
        <dbReference type="EMBL" id="MCJ8749398.1"/>
    </source>
</evidence>
<proteinExistence type="predicted"/>
<keyword evidence="2" id="KW-1185">Reference proteome</keyword>
<organism evidence="1 2">
    <name type="scientific">Pangasius djambal</name>
    <dbReference type="NCBI Taxonomy" id="1691987"/>
    <lineage>
        <taxon>Eukaryota</taxon>
        <taxon>Metazoa</taxon>
        <taxon>Chordata</taxon>
        <taxon>Craniata</taxon>
        <taxon>Vertebrata</taxon>
        <taxon>Euteleostomi</taxon>
        <taxon>Actinopterygii</taxon>
        <taxon>Neopterygii</taxon>
        <taxon>Teleostei</taxon>
        <taxon>Ostariophysi</taxon>
        <taxon>Siluriformes</taxon>
        <taxon>Pangasiidae</taxon>
        <taxon>Pangasius</taxon>
    </lineage>
</organism>
<gene>
    <name evidence="1" type="ORF">PDJAM_G00175960</name>
</gene>
<reference evidence="1" key="1">
    <citation type="submission" date="2020-02" db="EMBL/GenBank/DDBJ databases">
        <title>Genome sequencing of the panga catfish, Pangasius djambal.</title>
        <authorList>
            <person name="Wen M."/>
            <person name="Zahm M."/>
            <person name="Roques C."/>
            <person name="Cabau C."/>
            <person name="Klopp C."/>
            <person name="Donnadieu C."/>
            <person name="Jouanno E."/>
            <person name="Avarre J.-C."/>
            <person name="Campet M."/>
            <person name="Ha T."/>
            <person name="Dugue R."/>
            <person name="Lampietro C."/>
            <person name="Louis A."/>
            <person name="Herpin A."/>
            <person name="Echchiki A."/>
            <person name="Berthelot C."/>
            <person name="Parey E."/>
            <person name="Roest-Crollius H."/>
            <person name="Braasch I."/>
            <person name="Postlethwait J.H."/>
            <person name="Bobe J."/>
            <person name="Montfort J."/>
            <person name="Bouchez O."/>
            <person name="Begum T."/>
            <person name="Schartl M."/>
            <person name="Gustiano R."/>
            <person name="Guiguen Y."/>
        </authorList>
    </citation>
    <scope>NUCLEOTIDE SEQUENCE</scope>
    <source>
        <strain evidence="1">Pdj_M5554</strain>
    </source>
</reference>
<sequence length="720" mass="82107">MNSQIAKKTQSLTTAEEMRNQTKLVMQPYANWEEYLTPAPLSIAILGELVFISSKTDFSINKNPPKDGYKFIKYPDSFRACLMQVCNSGWWAFNEAHKNMDQIRLHTMAVPDYMKTAVKILFQGSDEVVEAHLPDQLENIRVIADDCLELANGTEKRFTDVINIIQELLEACVNAEHFYGKELDAIKRKLDEAKMRKQSSEEATKRSEKAMKAMEEQLKEAHAGYKEAMDSLPGGWEMIGMDLVGGLTESFTAVVNGVTALFTEPVNQLCQATRRIADTKHYIKDQESAVDGVDVINIYSKSAEILMCTVKVQEFVQDNIINWKDLYDQKNKATLTDFHAGQFKRIKESLEKSPMCKEKNDAQSICDEGIAICAELAKYAPEGKCEEAKTKQLTKRIRKLTKLARSFDSKSKDVTKSPSLAPKPPMMYKEESKSEKMSASQRASENARFRIEQSRAQLDKTRETYDKSVENMEKNQKELTEILITMRNCEVKEIDFNTTIQMLVKGGEAHEEIRHRPVAERSDPETELYGCSQSYVALQEAFFSRRQREGETLLEFSLALMSLLERVKQKSPTIMSNADVLLRDKFVEYVCDASLRRELKQLVRRQPHFTFLEVRGEAIRWEREGMPGGARGRSLSVPLAHGFQYGVRGGTQLGGRGSLEKSEMEELREMLKLQQEQLNQLTQSIAQLQDPHPRPRTQSFRSGPVICRRCQKSGHFAREC</sequence>
<comment type="caution">
    <text evidence="1">The sequence shown here is derived from an EMBL/GenBank/DDBJ whole genome shotgun (WGS) entry which is preliminary data.</text>
</comment>
<dbReference type="EMBL" id="CM041003">
    <property type="protein sequence ID" value="MCJ8749398.1"/>
    <property type="molecule type" value="Genomic_DNA"/>
</dbReference>